<dbReference type="PANTHER" id="PTHR31650">
    <property type="entry name" value="O-ACYLTRANSFERASE (WSD1-LIKE) FAMILY PROTEIN"/>
    <property type="match status" value="1"/>
</dbReference>
<dbReference type="GO" id="GO:0019432">
    <property type="term" value="P:triglyceride biosynthetic process"/>
    <property type="evidence" value="ECO:0007669"/>
    <property type="project" value="TreeGrafter"/>
</dbReference>
<evidence type="ECO:0000313" key="4">
    <source>
        <dbReference type="Proteomes" id="UP000708208"/>
    </source>
</evidence>
<dbReference type="OrthoDB" id="619536at2759"/>
<name>A0A8J2KPH0_9HEXA</name>
<dbReference type="GO" id="GO:0005886">
    <property type="term" value="C:plasma membrane"/>
    <property type="evidence" value="ECO:0007669"/>
    <property type="project" value="TreeGrafter"/>
</dbReference>
<dbReference type="InterPro" id="IPR045034">
    <property type="entry name" value="O-acyltransferase_WSD1-like"/>
</dbReference>
<evidence type="ECO:0000313" key="3">
    <source>
        <dbReference type="EMBL" id="CAG7817281.1"/>
    </source>
</evidence>
<keyword evidence="1" id="KW-1133">Transmembrane helix</keyword>
<comment type="caution">
    <text evidence="3">The sequence shown here is derived from an EMBL/GenBank/DDBJ whole genome shotgun (WGS) entry which is preliminary data.</text>
</comment>
<dbReference type="EMBL" id="CAJVCH010390515">
    <property type="protein sequence ID" value="CAG7817281.1"/>
    <property type="molecule type" value="Genomic_DNA"/>
</dbReference>
<evidence type="ECO:0000259" key="2">
    <source>
        <dbReference type="Pfam" id="PF06974"/>
    </source>
</evidence>
<reference evidence="3" key="1">
    <citation type="submission" date="2021-06" db="EMBL/GenBank/DDBJ databases">
        <authorList>
            <person name="Hodson N. C."/>
            <person name="Mongue J. A."/>
            <person name="Jaron S. K."/>
        </authorList>
    </citation>
    <scope>NUCLEOTIDE SEQUENCE</scope>
</reference>
<gene>
    <name evidence="3" type="ORF">AFUS01_LOCUS27859</name>
</gene>
<keyword evidence="1" id="KW-0812">Transmembrane</keyword>
<protein>
    <recommendedName>
        <fullName evidence="2">O-acyltransferase WSD1 C-terminal domain-containing protein</fullName>
    </recommendedName>
</protein>
<dbReference type="PANTHER" id="PTHR31650:SF1">
    <property type="entry name" value="WAX ESTER SYNTHASE_DIACYLGLYCEROL ACYLTRANSFERASE 4-RELATED"/>
    <property type="match status" value="1"/>
</dbReference>
<dbReference type="Pfam" id="PF06974">
    <property type="entry name" value="WS_DGAT_C"/>
    <property type="match status" value="1"/>
</dbReference>
<feature type="transmembrane region" description="Helical" evidence="1">
    <location>
        <begin position="299"/>
        <end position="319"/>
    </location>
</feature>
<dbReference type="AlphaFoldDB" id="A0A8J2KPH0"/>
<feature type="transmembrane region" description="Helical" evidence="1">
    <location>
        <begin position="385"/>
        <end position="406"/>
    </location>
</feature>
<accession>A0A8J2KPH0</accession>
<keyword evidence="4" id="KW-1185">Reference proteome</keyword>
<sequence>MTFIRKLSNFLTELIFILVAVLSFPSFLLLPLFILPFYIYRTIIKCLSKTLNLKAAKIMTLRNSVVANDNLYTRPEQTVVISIGFKGRLDYQITLDMATAHFDKRNDKNELLFPEFKQYYSSWGGYLFWKNDDSFEMSNHIRKYEGKSSTVSYEELKEFCLELPRKPYTRKRSPWEVLVVNDFQHDEFPGEELSVLILRVHHGLGDGFSILESFTSAVGMWENIKEKLPLPIYSSGAVNPSFWYYLWMFLSSPYHSLKQGPGSYDINAFRIKGKNLQKKLRTGHLKYELDFIKGNCKKWGVTFSGFVFAAVCGGFRNFMLENDMKVPEYFHVGMPFPWPGRNSSKVQNRMCVCIMKFPVGTALLEERVQLTDEIWKKLKKSPAPLMNWTFMPIFGLLPGFLVKMFIRNNFTTAVLSNFPGPEDKIELRSAGEPCLTEDIEFVTGLWRGNCGVGIGILSAHGILKVNIGVDEAILEQTQVDALKSHIEKEFKILTNHSGVFNCEV</sequence>
<dbReference type="GO" id="GO:0008374">
    <property type="term" value="F:O-acyltransferase activity"/>
    <property type="evidence" value="ECO:0007669"/>
    <property type="project" value="InterPro"/>
</dbReference>
<keyword evidence="1" id="KW-0472">Membrane</keyword>
<organism evidence="3 4">
    <name type="scientific">Allacma fusca</name>
    <dbReference type="NCBI Taxonomy" id="39272"/>
    <lineage>
        <taxon>Eukaryota</taxon>
        <taxon>Metazoa</taxon>
        <taxon>Ecdysozoa</taxon>
        <taxon>Arthropoda</taxon>
        <taxon>Hexapoda</taxon>
        <taxon>Collembola</taxon>
        <taxon>Symphypleona</taxon>
        <taxon>Sminthuridae</taxon>
        <taxon>Allacma</taxon>
    </lineage>
</organism>
<dbReference type="InterPro" id="IPR009721">
    <property type="entry name" value="O-acyltransferase_WSD1_C"/>
</dbReference>
<evidence type="ECO:0000256" key="1">
    <source>
        <dbReference type="SAM" id="Phobius"/>
    </source>
</evidence>
<dbReference type="Proteomes" id="UP000708208">
    <property type="component" value="Unassembled WGS sequence"/>
</dbReference>
<feature type="domain" description="O-acyltransferase WSD1 C-terminal" evidence="2">
    <location>
        <begin position="348"/>
        <end position="493"/>
    </location>
</feature>
<proteinExistence type="predicted"/>
<feature type="transmembrane region" description="Helical" evidence="1">
    <location>
        <begin position="15"/>
        <end position="40"/>
    </location>
</feature>